<sequence>MVSFTSDGLSMIAPILGKPIMLDSYMSSICIKSWGRGSFARALNEVDATCELQDMLVVVITKLEGLCDRMEIVRVKYEWKPHRCEKCNIFRHSCDDVPKILRLVGHTRRP</sequence>
<dbReference type="PANTHER" id="PTHR31286">
    <property type="entry name" value="GLYCINE-RICH CELL WALL STRUCTURAL PROTEIN 1.8-LIKE"/>
    <property type="match status" value="1"/>
</dbReference>
<accession>A0A6L2LS69</accession>
<dbReference type="AlphaFoldDB" id="A0A6L2LS69"/>
<reference evidence="1" key="1">
    <citation type="journal article" date="2019" name="Sci. Rep.">
        <title>Draft genome of Tanacetum cinerariifolium, the natural source of mosquito coil.</title>
        <authorList>
            <person name="Yamashiro T."/>
            <person name="Shiraishi A."/>
            <person name="Satake H."/>
            <person name="Nakayama K."/>
        </authorList>
    </citation>
    <scope>NUCLEOTIDE SEQUENCE</scope>
</reference>
<gene>
    <name evidence="1" type="ORF">Tci_036058</name>
</gene>
<comment type="caution">
    <text evidence="1">The sequence shown here is derived from an EMBL/GenBank/DDBJ whole genome shotgun (WGS) entry which is preliminary data.</text>
</comment>
<dbReference type="PANTHER" id="PTHR31286:SF99">
    <property type="entry name" value="DUF4283 DOMAIN-CONTAINING PROTEIN"/>
    <property type="match status" value="1"/>
</dbReference>
<proteinExistence type="predicted"/>
<name>A0A6L2LS69_TANCI</name>
<evidence type="ECO:0000313" key="1">
    <source>
        <dbReference type="EMBL" id="GEU64080.1"/>
    </source>
</evidence>
<protein>
    <submittedName>
        <fullName evidence="1">Uncharacterized protein</fullName>
    </submittedName>
</protein>
<dbReference type="EMBL" id="BKCJ010004961">
    <property type="protein sequence ID" value="GEU64080.1"/>
    <property type="molecule type" value="Genomic_DNA"/>
</dbReference>
<dbReference type="InterPro" id="IPR040256">
    <property type="entry name" value="At4g02000-like"/>
</dbReference>
<organism evidence="1">
    <name type="scientific">Tanacetum cinerariifolium</name>
    <name type="common">Dalmatian daisy</name>
    <name type="synonym">Chrysanthemum cinerariifolium</name>
    <dbReference type="NCBI Taxonomy" id="118510"/>
    <lineage>
        <taxon>Eukaryota</taxon>
        <taxon>Viridiplantae</taxon>
        <taxon>Streptophyta</taxon>
        <taxon>Embryophyta</taxon>
        <taxon>Tracheophyta</taxon>
        <taxon>Spermatophyta</taxon>
        <taxon>Magnoliopsida</taxon>
        <taxon>eudicotyledons</taxon>
        <taxon>Gunneridae</taxon>
        <taxon>Pentapetalae</taxon>
        <taxon>asterids</taxon>
        <taxon>campanulids</taxon>
        <taxon>Asterales</taxon>
        <taxon>Asteraceae</taxon>
        <taxon>Asteroideae</taxon>
        <taxon>Anthemideae</taxon>
        <taxon>Anthemidinae</taxon>
        <taxon>Tanacetum</taxon>
    </lineage>
</organism>